<evidence type="ECO:0000256" key="9">
    <source>
        <dbReference type="SAM" id="MobiDB-lite"/>
    </source>
</evidence>
<feature type="domain" description="FAD-binding FR-type" evidence="10">
    <location>
        <begin position="122"/>
        <end position="263"/>
    </location>
</feature>
<dbReference type="Gene3D" id="3.40.50.80">
    <property type="entry name" value="Nucleotide-binding domain of ferredoxin-NADP reductase (FNR) module"/>
    <property type="match status" value="1"/>
</dbReference>
<dbReference type="CDD" id="cd06183">
    <property type="entry name" value="cyt_b5_reduct_like"/>
    <property type="match status" value="1"/>
</dbReference>
<evidence type="ECO:0000256" key="8">
    <source>
        <dbReference type="PIRSR" id="PIRSR601834-1"/>
    </source>
</evidence>
<dbReference type="GO" id="GO:0016020">
    <property type="term" value="C:membrane"/>
    <property type="evidence" value="ECO:0007669"/>
    <property type="project" value="UniProtKB-SubCell"/>
</dbReference>
<gene>
    <name evidence="11" type="ORF">B0T16DRAFT_87076</name>
</gene>
<feature type="binding site" evidence="8">
    <location>
        <position position="206"/>
    </location>
    <ligand>
        <name>FAD</name>
        <dbReference type="ChEBI" id="CHEBI:57692"/>
    </ligand>
</feature>
<evidence type="ECO:0000256" key="3">
    <source>
        <dbReference type="ARBA" id="ARBA00006105"/>
    </source>
</evidence>
<evidence type="ECO:0000256" key="5">
    <source>
        <dbReference type="ARBA" id="ARBA00022827"/>
    </source>
</evidence>
<feature type="binding site" evidence="8">
    <location>
        <position position="239"/>
    </location>
    <ligand>
        <name>FAD</name>
        <dbReference type="ChEBI" id="CHEBI:57692"/>
    </ligand>
</feature>
<dbReference type="GO" id="GO:0005739">
    <property type="term" value="C:mitochondrion"/>
    <property type="evidence" value="ECO:0007669"/>
    <property type="project" value="TreeGrafter"/>
</dbReference>
<evidence type="ECO:0000256" key="4">
    <source>
        <dbReference type="ARBA" id="ARBA00022630"/>
    </source>
</evidence>
<evidence type="ECO:0000313" key="12">
    <source>
        <dbReference type="Proteomes" id="UP001174936"/>
    </source>
</evidence>
<organism evidence="11 12">
    <name type="scientific">Cercophora newfieldiana</name>
    <dbReference type="NCBI Taxonomy" id="92897"/>
    <lineage>
        <taxon>Eukaryota</taxon>
        <taxon>Fungi</taxon>
        <taxon>Dikarya</taxon>
        <taxon>Ascomycota</taxon>
        <taxon>Pezizomycotina</taxon>
        <taxon>Sordariomycetes</taxon>
        <taxon>Sordariomycetidae</taxon>
        <taxon>Sordariales</taxon>
        <taxon>Lasiosphaeriaceae</taxon>
        <taxon>Cercophora</taxon>
    </lineage>
</organism>
<feature type="binding site" evidence="8">
    <location>
        <position position="238"/>
    </location>
    <ligand>
        <name>FAD</name>
        <dbReference type="ChEBI" id="CHEBI:57692"/>
    </ligand>
</feature>
<dbReference type="InterPro" id="IPR039261">
    <property type="entry name" value="FNR_nucleotide-bd"/>
</dbReference>
<dbReference type="PROSITE" id="PS51384">
    <property type="entry name" value="FAD_FR"/>
    <property type="match status" value="1"/>
</dbReference>
<dbReference type="PANTHER" id="PTHR19370:SF189">
    <property type="entry name" value="CYTOCHROME C MITOCHONDRIAL IMPORT FACTOR CYC2"/>
    <property type="match status" value="1"/>
</dbReference>
<dbReference type="SUPFAM" id="SSF63380">
    <property type="entry name" value="Riboflavin synthase domain-like"/>
    <property type="match status" value="1"/>
</dbReference>
<dbReference type="Pfam" id="PF00175">
    <property type="entry name" value="NAD_binding_1"/>
    <property type="match status" value="1"/>
</dbReference>
<feature type="binding site" evidence="8">
    <location>
        <position position="204"/>
    </location>
    <ligand>
        <name>FAD</name>
        <dbReference type="ChEBI" id="CHEBI:57692"/>
    </ligand>
</feature>
<feature type="region of interest" description="Disordered" evidence="9">
    <location>
        <begin position="55"/>
        <end position="79"/>
    </location>
</feature>
<protein>
    <recommendedName>
        <fullName evidence="10">FAD-binding FR-type domain-containing protein</fullName>
    </recommendedName>
</protein>
<dbReference type="EMBL" id="JAULSV010000002">
    <property type="protein sequence ID" value="KAK0651796.1"/>
    <property type="molecule type" value="Genomic_DNA"/>
</dbReference>
<accession>A0AA39YFQ0</accession>
<name>A0AA39YFQ0_9PEZI</name>
<dbReference type="Proteomes" id="UP001174936">
    <property type="component" value="Unassembled WGS sequence"/>
</dbReference>
<reference evidence="11" key="1">
    <citation type="submission" date="2023-06" db="EMBL/GenBank/DDBJ databases">
        <title>Genome-scale phylogeny and comparative genomics of the fungal order Sordariales.</title>
        <authorList>
            <consortium name="Lawrence Berkeley National Laboratory"/>
            <person name="Hensen N."/>
            <person name="Bonometti L."/>
            <person name="Westerberg I."/>
            <person name="Brannstrom I.O."/>
            <person name="Guillou S."/>
            <person name="Cros-Aarteil S."/>
            <person name="Calhoun S."/>
            <person name="Haridas S."/>
            <person name="Kuo A."/>
            <person name="Mondo S."/>
            <person name="Pangilinan J."/>
            <person name="Riley R."/>
            <person name="Labutti K."/>
            <person name="Andreopoulos B."/>
            <person name="Lipzen A."/>
            <person name="Chen C."/>
            <person name="Yanf M."/>
            <person name="Daum C."/>
            <person name="Ng V."/>
            <person name="Clum A."/>
            <person name="Steindorff A."/>
            <person name="Ohm R."/>
            <person name="Martin F."/>
            <person name="Silar P."/>
            <person name="Natvig D."/>
            <person name="Lalanne C."/>
            <person name="Gautier V."/>
            <person name="Ament-Velasquez S.L."/>
            <person name="Kruys A."/>
            <person name="Hutchinson M.I."/>
            <person name="Powell A.J."/>
            <person name="Barry K."/>
            <person name="Miller A.N."/>
            <person name="Grigoriev I.V."/>
            <person name="Debuchy R."/>
            <person name="Gladieux P."/>
            <person name="Thoren M.H."/>
            <person name="Johannesson H."/>
        </authorList>
    </citation>
    <scope>NUCLEOTIDE SEQUENCE</scope>
    <source>
        <strain evidence="11">SMH2532-1</strain>
    </source>
</reference>
<dbReference type="Gene3D" id="2.40.30.10">
    <property type="entry name" value="Translation factors"/>
    <property type="match status" value="1"/>
</dbReference>
<dbReference type="InterPro" id="IPR001433">
    <property type="entry name" value="OxRdtase_FAD/NAD-bd"/>
</dbReference>
<comment type="similarity">
    <text evidence="3">Belongs to the flavoprotein pyridine nucleotide cytochrome reductase family.</text>
</comment>
<dbReference type="InterPro" id="IPR001834">
    <property type="entry name" value="CBR-like"/>
</dbReference>
<keyword evidence="12" id="KW-1185">Reference proteome</keyword>
<evidence type="ECO:0000313" key="11">
    <source>
        <dbReference type="EMBL" id="KAK0651796.1"/>
    </source>
</evidence>
<dbReference type="SUPFAM" id="SSF52343">
    <property type="entry name" value="Ferredoxin reductase-like, C-terminal NADP-linked domain"/>
    <property type="match status" value="1"/>
</dbReference>
<evidence type="ECO:0000259" key="10">
    <source>
        <dbReference type="PROSITE" id="PS51384"/>
    </source>
</evidence>
<comment type="caution">
    <text evidence="11">The sequence shown here is derived from an EMBL/GenBank/DDBJ whole genome shotgun (WGS) entry which is preliminary data.</text>
</comment>
<sequence>MTGSVLVLSRRVCAAVPSPALISLALTHVSRSIIRHLANGRARAPGILTPCRTVASTPKAGARSEESSQSGQQEQEPRRTGAAVRVAASILAAWLALNAGLEVGGLDEWLAGLRTGKPLNEVRFVPYIVTSREQVSPTAFILTVKPKFALDRPDTSPSGRLLSVLFPRLQFPHTSHNNRAILEKAWDHGLWSVEIKQPQIQVARDYTPLPAPSREAEQHDLHFGHLRFLIRRMDGGEVSTYLSRLQVGDTVELRGPHLGFDVRARLGSSDKVVFLAGGTGIAPALQTARAVLDTETNPHNNNRKPSVSILWANRHRADCPGIPSPQGTQPVDISSSSNAITSLLEQMKARYGDSLHYTSTVDDENARVTPPDILRAAGSSSPPAGTRTLWSIPFFSSSPSLPTTVPDRTSSNTTTCKYHSVSTLISSPGRDEPTPQNHCACAGAFPGKNLLMVSGPEGFISAFSGPKRWGEGLELQGPVGGMAASLREADPAFWEKWLVLKL</sequence>
<comment type="cofactor">
    <cofactor evidence="1 8">
        <name>FAD</name>
        <dbReference type="ChEBI" id="CHEBI:57692"/>
    </cofactor>
</comment>
<keyword evidence="6" id="KW-0560">Oxidoreductase</keyword>
<dbReference type="GO" id="GO:0016491">
    <property type="term" value="F:oxidoreductase activity"/>
    <property type="evidence" value="ECO:0007669"/>
    <property type="project" value="UniProtKB-KW"/>
</dbReference>
<dbReference type="InterPro" id="IPR017938">
    <property type="entry name" value="Riboflavin_synthase-like_b-brl"/>
</dbReference>
<feature type="binding site" evidence="8">
    <location>
        <position position="229"/>
    </location>
    <ligand>
        <name>FAD</name>
        <dbReference type="ChEBI" id="CHEBI:57692"/>
    </ligand>
</feature>
<keyword evidence="4 8" id="KW-0285">Flavoprotein</keyword>
<dbReference type="AlphaFoldDB" id="A0AA39YFQ0"/>
<evidence type="ECO:0000256" key="6">
    <source>
        <dbReference type="ARBA" id="ARBA00023002"/>
    </source>
</evidence>
<evidence type="ECO:0000256" key="1">
    <source>
        <dbReference type="ARBA" id="ARBA00001974"/>
    </source>
</evidence>
<evidence type="ECO:0000256" key="7">
    <source>
        <dbReference type="ARBA" id="ARBA00023136"/>
    </source>
</evidence>
<evidence type="ECO:0000256" key="2">
    <source>
        <dbReference type="ARBA" id="ARBA00004370"/>
    </source>
</evidence>
<keyword evidence="5 8" id="KW-0274">FAD</keyword>
<keyword evidence="7" id="KW-0472">Membrane</keyword>
<dbReference type="PANTHER" id="PTHR19370">
    <property type="entry name" value="NADH-CYTOCHROME B5 REDUCTASE"/>
    <property type="match status" value="1"/>
</dbReference>
<dbReference type="Pfam" id="PF00970">
    <property type="entry name" value="FAD_binding_6"/>
    <property type="match status" value="1"/>
</dbReference>
<proteinExistence type="inferred from homology"/>
<dbReference type="PRINTS" id="PR00406">
    <property type="entry name" value="CYTB5RDTASE"/>
</dbReference>
<dbReference type="InterPro" id="IPR008333">
    <property type="entry name" value="Cbr1-like_FAD-bd_dom"/>
</dbReference>
<comment type="subcellular location">
    <subcellularLocation>
        <location evidence="2">Membrane</location>
    </subcellularLocation>
</comment>
<dbReference type="InterPro" id="IPR017927">
    <property type="entry name" value="FAD-bd_FR_type"/>
</dbReference>